<evidence type="ECO:0000256" key="1">
    <source>
        <dbReference type="SAM" id="MobiDB-lite"/>
    </source>
</evidence>
<feature type="compositionally biased region" description="Basic and acidic residues" evidence="1">
    <location>
        <begin position="50"/>
        <end position="67"/>
    </location>
</feature>
<proteinExistence type="predicted"/>
<comment type="caution">
    <text evidence="2">The sequence shown here is derived from an EMBL/GenBank/DDBJ whole genome shotgun (WGS) entry which is preliminary data.</text>
</comment>
<gene>
    <name evidence="2" type="ORF">CRG98_037572</name>
</gene>
<sequence>MRSPPWTPSSKGQLRVSLQGQVRPTKSTTEAQGDRVGRGRESVKAGASRPTHDHTVTYTKEHMDPLP</sequence>
<accession>A0A2I0IDP4</accession>
<protein>
    <submittedName>
        <fullName evidence="2">Uncharacterized protein</fullName>
    </submittedName>
</protein>
<evidence type="ECO:0000313" key="2">
    <source>
        <dbReference type="EMBL" id="PKI42119.1"/>
    </source>
</evidence>
<evidence type="ECO:0000313" key="3">
    <source>
        <dbReference type="Proteomes" id="UP000233551"/>
    </source>
</evidence>
<feature type="compositionally biased region" description="Polar residues" evidence="1">
    <location>
        <begin position="8"/>
        <end position="31"/>
    </location>
</feature>
<feature type="compositionally biased region" description="Basic and acidic residues" evidence="1">
    <location>
        <begin position="32"/>
        <end position="43"/>
    </location>
</feature>
<dbReference type="AlphaFoldDB" id="A0A2I0IDP4"/>
<feature type="region of interest" description="Disordered" evidence="1">
    <location>
        <begin position="1"/>
        <end position="67"/>
    </location>
</feature>
<keyword evidence="3" id="KW-1185">Reference proteome</keyword>
<name>A0A2I0IDP4_PUNGR</name>
<organism evidence="2 3">
    <name type="scientific">Punica granatum</name>
    <name type="common">Pomegranate</name>
    <dbReference type="NCBI Taxonomy" id="22663"/>
    <lineage>
        <taxon>Eukaryota</taxon>
        <taxon>Viridiplantae</taxon>
        <taxon>Streptophyta</taxon>
        <taxon>Embryophyta</taxon>
        <taxon>Tracheophyta</taxon>
        <taxon>Spermatophyta</taxon>
        <taxon>Magnoliopsida</taxon>
        <taxon>eudicotyledons</taxon>
        <taxon>Gunneridae</taxon>
        <taxon>Pentapetalae</taxon>
        <taxon>rosids</taxon>
        <taxon>malvids</taxon>
        <taxon>Myrtales</taxon>
        <taxon>Lythraceae</taxon>
        <taxon>Punica</taxon>
    </lineage>
</organism>
<dbReference type="EMBL" id="PGOL01003232">
    <property type="protein sequence ID" value="PKI42119.1"/>
    <property type="molecule type" value="Genomic_DNA"/>
</dbReference>
<dbReference type="Proteomes" id="UP000233551">
    <property type="component" value="Unassembled WGS sequence"/>
</dbReference>
<reference evidence="2 3" key="1">
    <citation type="submission" date="2017-11" db="EMBL/GenBank/DDBJ databases">
        <title>De-novo sequencing of pomegranate (Punica granatum L.) genome.</title>
        <authorList>
            <person name="Akparov Z."/>
            <person name="Amiraslanov A."/>
            <person name="Hajiyeva S."/>
            <person name="Abbasov M."/>
            <person name="Kaur K."/>
            <person name="Hamwieh A."/>
            <person name="Solovyev V."/>
            <person name="Salamov A."/>
            <person name="Braich B."/>
            <person name="Kosarev P."/>
            <person name="Mahmoud A."/>
            <person name="Hajiyev E."/>
            <person name="Babayeva S."/>
            <person name="Izzatullayeva V."/>
            <person name="Mammadov A."/>
            <person name="Mammadov A."/>
            <person name="Sharifova S."/>
            <person name="Ojaghi J."/>
            <person name="Eynullazada K."/>
            <person name="Bayramov B."/>
            <person name="Abdulazimova A."/>
            <person name="Shahmuradov I."/>
        </authorList>
    </citation>
    <scope>NUCLEOTIDE SEQUENCE [LARGE SCALE GENOMIC DNA]</scope>
    <source>
        <strain evidence="3">cv. AG2017</strain>
        <tissue evidence="2">Leaf</tissue>
    </source>
</reference>